<dbReference type="SUPFAM" id="SSF52009">
    <property type="entry name" value="Phosphohistidine domain"/>
    <property type="match status" value="1"/>
</dbReference>
<evidence type="ECO:0000313" key="4">
    <source>
        <dbReference type="EMBL" id="KAG9393222.1"/>
    </source>
</evidence>
<keyword evidence="5" id="KW-1185">Reference proteome</keyword>
<feature type="domain" description="Pyruvate phosphate dikinase AMP/ATP-binding" evidence="3">
    <location>
        <begin position="4"/>
        <end position="289"/>
    </location>
</feature>
<feature type="domain" description="PEP-utilising enzyme mobile" evidence="2">
    <location>
        <begin position="783"/>
        <end position="856"/>
    </location>
</feature>
<dbReference type="Pfam" id="PF01326">
    <property type="entry name" value="PPDK_N"/>
    <property type="match status" value="1"/>
</dbReference>
<proteinExistence type="inferred from homology"/>
<evidence type="ECO:0000313" key="5">
    <source>
        <dbReference type="Proteomes" id="UP000717585"/>
    </source>
</evidence>
<dbReference type="OrthoDB" id="6123450at2759"/>
<dbReference type="Gene3D" id="3.30.1490.20">
    <property type="entry name" value="ATP-grasp fold, A domain"/>
    <property type="match status" value="1"/>
</dbReference>
<dbReference type="GO" id="GO:0005524">
    <property type="term" value="F:ATP binding"/>
    <property type="evidence" value="ECO:0007669"/>
    <property type="project" value="InterPro"/>
</dbReference>
<dbReference type="AlphaFoldDB" id="A0A8J6BAA3"/>
<dbReference type="InterPro" id="IPR008279">
    <property type="entry name" value="PEP-util_enz_mobile_dom"/>
</dbReference>
<sequence>MFQFGLPVPKGVVVSTSAFSDIVQGLPELQKLIRELPTVNNVSLDELEPQCAEVRAVLETRPIPDALHDDIHVTLESFIPKYDTKRFAVRSSASAEDLPTASFAGQMDTYLNVQGLENISAMVMRCFASAFTTRAVLYRIEQGFDHTQVDVAVVVQLLVPSEFSGVLFTADPTTGHRGRVVIDAAPGLGEAVVSGQVNPARYRCLPDGTIIDFAEGTFDDAVVANEGSDGTHTVKLESGRMPDAVVKELVTHAKRSEELFGLPQDIEYGVSEGRVFILQSRAITTLDPRVECQDEQLRVFISFNHAQQMLDPMCPLSYSVWGCLLPFGKDVDEGIVPSKLVTRAGPFMYIDVTPILKSKARNKFTNVMSIALAGMGQAVADYIAGDEFTNGNKQVKPLTAKRFSKFYLPIMRRALPFVVGLKKSDTIVDDLDAVILNFDKTHPDPVIPDGDLQAARDALYDVFRSLKKMWSFSCQGEVGSTFPHFIASGFPAQLMVKKLAHDKTLAQTVFSANPGNITSRMDLMISDISDSIKVHDEGFIFDYTHAQIETALESGELCDETVGLIKRFLQIYYMRGPSEIDIAQKRFSEDLAILMSFAKQYAGHAVGHARAHFKELTVAADAAAEELIAHCSPLKRPLMRRMIRVGRHCFAARDHPKVFIMAASMQIKRIALRVGMVLEQAGYLSQADDALFLTAEETVAYLDALLAGPDPSAQAKYQAIADANRAEYVRLANHTPPAVVTSTGEALRLPPKPAPPGAHGGTGVSRGVVTAPCAVLSRPTDPFPAGSILVTRSTDPAWTSLFSSAKGVVLEVGGLMTHGSVVAREFGIPGVILSQSGPVAQIFKSGDILTVDGDNGFVRIESESEAEADVNNQV</sequence>
<dbReference type="Gene3D" id="3.50.30.10">
    <property type="entry name" value="Phosphohistidine domain"/>
    <property type="match status" value="1"/>
</dbReference>
<dbReference type="GO" id="GO:0016301">
    <property type="term" value="F:kinase activity"/>
    <property type="evidence" value="ECO:0007669"/>
    <property type="project" value="InterPro"/>
</dbReference>
<dbReference type="PANTHER" id="PTHR43615">
    <property type="entry name" value="PHOSPHOENOLPYRUVATE SYNTHASE-RELATED"/>
    <property type="match status" value="1"/>
</dbReference>
<dbReference type="SUPFAM" id="SSF56059">
    <property type="entry name" value="Glutathione synthetase ATP-binding domain-like"/>
    <property type="match status" value="1"/>
</dbReference>
<evidence type="ECO:0000259" key="3">
    <source>
        <dbReference type="Pfam" id="PF01326"/>
    </source>
</evidence>
<dbReference type="InterPro" id="IPR036637">
    <property type="entry name" value="Phosphohistidine_dom_sf"/>
</dbReference>
<dbReference type="InterPro" id="IPR013815">
    <property type="entry name" value="ATP_grasp_subdomain_1"/>
</dbReference>
<evidence type="ECO:0000259" key="2">
    <source>
        <dbReference type="Pfam" id="PF00391"/>
    </source>
</evidence>
<dbReference type="Proteomes" id="UP000717585">
    <property type="component" value="Unassembled WGS sequence"/>
</dbReference>
<protein>
    <submittedName>
        <fullName evidence="4">Pyruvate phosphate dikinase PEP/pyruvate binding domain</fullName>
    </submittedName>
</protein>
<organism evidence="4 5">
    <name type="scientific">Carpediemonas membranifera</name>
    <dbReference type="NCBI Taxonomy" id="201153"/>
    <lineage>
        <taxon>Eukaryota</taxon>
        <taxon>Metamonada</taxon>
        <taxon>Carpediemonas-like organisms</taxon>
        <taxon>Carpediemonas</taxon>
    </lineage>
</organism>
<comment type="similarity">
    <text evidence="1">Belongs to the PEP-utilizing enzyme family.</text>
</comment>
<gene>
    <name evidence="4" type="ORF">J8273_3355</name>
</gene>
<dbReference type="PANTHER" id="PTHR43615:SF1">
    <property type="entry name" value="PPDK_N DOMAIN-CONTAINING PROTEIN"/>
    <property type="match status" value="1"/>
</dbReference>
<keyword evidence="4" id="KW-0670">Pyruvate</keyword>
<reference evidence="4" key="1">
    <citation type="submission" date="2021-05" db="EMBL/GenBank/DDBJ databases">
        <title>A free-living protist that lacks canonical eukaryotic 1 DNA replication and segregation systems.</title>
        <authorList>
            <person name="Salas-Leiva D.E."/>
            <person name="Tromer E.C."/>
            <person name="Curtis B.A."/>
            <person name="Jerlstrom-Hultqvist J."/>
            <person name="Kolisko M."/>
            <person name="Yi Z."/>
            <person name="Salas-Leiva J.S."/>
            <person name="Gallot-Lavallee L."/>
            <person name="Kops G.J.P.L."/>
            <person name="Archibald J.M."/>
            <person name="Simpson A.G.B."/>
            <person name="Roger A.J."/>
        </authorList>
    </citation>
    <scope>NUCLEOTIDE SEQUENCE</scope>
    <source>
        <strain evidence="4">BICM</strain>
    </source>
</reference>
<comment type="caution">
    <text evidence="4">The sequence shown here is derived from an EMBL/GenBank/DDBJ whole genome shotgun (WGS) entry which is preliminary data.</text>
</comment>
<dbReference type="InterPro" id="IPR051549">
    <property type="entry name" value="PEP_Utilizing_Enz"/>
</dbReference>
<accession>A0A8J6BAA3</accession>
<evidence type="ECO:0000256" key="1">
    <source>
        <dbReference type="ARBA" id="ARBA00007837"/>
    </source>
</evidence>
<dbReference type="InterPro" id="IPR002192">
    <property type="entry name" value="PPDK_AMP/ATP-bd"/>
</dbReference>
<dbReference type="Gene3D" id="3.30.470.20">
    <property type="entry name" value="ATP-grasp fold, B domain"/>
    <property type="match status" value="1"/>
</dbReference>
<dbReference type="EMBL" id="JAHDYR010000025">
    <property type="protein sequence ID" value="KAG9393222.1"/>
    <property type="molecule type" value="Genomic_DNA"/>
</dbReference>
<name>A0A8J6BAA3_9EUKA</name>
<dbReference type="Pfam" id="PF00391">
    <property type="entry name" value="PEP-utilizers"/>
    <property type="match status" value="1"/>
</dbReference>